<proteinExistence type="predicted"/>
<accession>A0ABR6VXD0</accession>
<feature type="transmembrane region" description="Helical" evidence="1">
    <location>
        <begin position="56"/>
        <end position="75"/>
    </location>
</feature>
<name>A0ABR6VXD0_9BACT</name>
<protein>
    <submittedName>
        <fullName evidence="2">Uncharacterized protein</fullName>
    </submittedName>
</protein>
<organism evidence="2 3">
    <name type="scientific">Rufibacter sediminis</name>
    <dbReference type="NCBI Taxonomy" id="2762756"/>
    <lineage>
        <taxon>Bacteria</taxon>
        <taxon>Pseudomonadati</taxon>
        <taxon>Bacteroidota</taxon>
        <taxon>Cytophagia</taxon>
        <taxon>Cytophagales</taxon>
        <taxon>Hymenobacteraceae</taxon>
        <taxon>Rufibacter</taxon>
    </lineage>
</organism>
<keyword evidence="1" id="KW-1133">Transmembrane helix</keyword>
<feature type="transmembrane region" description="Helical" evidence="1">
    <location>
        <begin position="15"/>
        <end position="36"/>
    </location>
</feature>
<dbReference type="Proteomes" id="UP000659698">
    <property type="component" value="Unassembled WGS sequence"/>
</dbReference>
<evidence type="ECO:0000256" key="1">
    <source>
        <dbReference type="SAM" id="Phobius"/>
    </source>
</evidence>
<keyword evidence="1" id="KW-0472">Membrane</keyword>
<keyword evidence="1" id="KW-0812">Transmembrane</keyword>
<dbReference type="EMBL" id="JACOAF010000044">
    <property type="protein sequence ID" value="MBC3541832.1"/>
    <property type="molecule type" value="Genomic_DNA"/>
</dbReference>
<reference evidence="2 3" key="1">
    <citation type="journal article" date="2019" name="Int. J. Syst. Evol. Microbiol.">
        <title>Rufibacter sediminis sp. nov., isolated from freshwater lake sediment.</title>
        <authorList>
            <person name="Qu J.H."/>
            <person name="Zhang L.J."/>
            <person name="Fu Y.H."/>
            <person name="Li H.F."/>
        </authorList>
    </citation>
    <scope>NUCLEOTIDE SEQUENCE [LARGE SCALE GENOMIC DNA]</scope>
    <source>
        <strain evidence="2 3">H-1</strain>
    </source>
</reference>
<evidence type="ECO:0000313" key="3">
    <source>
        <dbReference type="Proteomes" id="UP000659698"/>
    </source>
</evidence>
<sequence>MSATPVLPLKEKIKIYAGSLLLTLAIYLVIDLYVPAKKLLAGEEMGFSELMTHFQFYKKAPFIVLITVLMSVNNIKKKTKALAAASEEPQPVTVR</sequence>
<keyword evidence="3" id="KW-1185">Reference proteome</keyword>
<gene>
    <name evidence="2" type="ORF">H7U12_19215</name>
</gene>
<comment type="caution">
    <text evidence="2">The sequence shown here is derived from an EMBL/GenBank/DDBJ whole genome shotgun (WGS) entry which is preliminary data.</text>
</comment>
<evidence type="ECO:0000313" key="2">
    <source>
        <dbReference type="EMBL" id="MBC3541832.1"/>
    </source>
</evidence>
<dbReference type="RefSeq" id="WP_186641159.1">
    <property type="nucleotide sequence ID" value="NZ_JACOAF010000044.1"/>
</dbReference>